<dbReference type="eggNOG" id="COG3876">
    <property type="taxonomic scope" value="Bacteria"/>
</dbReference>
<dbReference type="STRING" id="661478.OP10G_1981"/>
<dbReference type="PIRSF" id="PIRSF016719">
    <property type="entry name" value="UCP016719"/>
    <property type="match status" value="1"/>
</dbReference>
<dbReference type="EMBL" id="CP007139">
    <property type="protein sequence ID" value="AIE85349.1"/>
    <property type="molecule type" value="Genomic_DNA"/>
</dbReference>
<dbReference type="InterPro" id="IPR048502">
    <property type="entry name" value="NamZ_N"/>
</dbReference>
<dbReference type="PANTHER" id="PTHR42915:SF1">
    <property type="entry name" value="PEPTIDOGLYCAN BETA-N-ACETYLMURAMIDASE NAMZ"/>
    <property type="match status" value="1"/>
</dbReference>
<feature type="domain" description="Peptidoglycan beta-N-acetylmuramidase NamZ C-terminal" evidence="2">
    <location>
        <begin position="232"/>
        <end position="415"/>
    </location>
</feature>
<dbReference type="Pfam" id="PF07075">
    <property type="entry name" value="NamZ_N"/>
    <property type="match status" value="1"/>
</dbReference>
<dbReference type="Gene3D" id="3.40.50.12170">
    <property type="entry name" value="Uncharacterised protein PF07075, DUF1343"/>
    <property type="match status" value="1"/>
</dbReference>
<name>A0A068NUQ7_FIMGI</name>
<dbReference type="RefSeq" id="WP_025226074.1">
    <property type="nucleotide sequence ID" value="NZ_CP007139.1"/>
</dbReference>
<dbReference type="OrthoDB" id="9801061at2"/>
<proteinExistence type="predicted"/>
<evidence type="ECO:0000313" key="3">
    <source>
        <dbReference type="EMBL" id="AIE85349.1"/>
    </source>
</evidence>
<dbReference type="AlphaFoldDB" id="A0A068NUQ7"/>
<evidence type="ECO:0000259" key="1">
    <source>
        <dbReference type="Pfam" id="PF07075"/>
    </source>
</evidence>
<dbReference type="Gene3D" id="3.90.1150.140">
    <property type="match status" value="1"/>
</dbReference>
<dbReference type="KEGG" id="fgi:OP10G_1981"/>
<dbReference type="Pfam" id="PF20732">
    <property type="entry name" value="NamZ_C"/>
    <property type="match status" value="1"/>
</dbReference>
<sequence length="415" mass="46241">MPTATGLDVLAREGFSRLRGRRLGVLCNQASIDRDYRHLIDLLLPLHRAGELSIVAVFGPQHGLFGHTQDNMIEWEGDTDPRTGLTIHSLYGERRKPTKEMLEGIDLFVVDIPDIGSRYYTFAWTMANCIEASAAVGIPVLVLDRPNPIGGLQVEGLMLRSGFESFVGLYPVPTRHGMTAGEVATFVQRRLRPEPTLEVVKATGWTRSDYLEDADLPWAMPSPNMPTVDTAVVYPGGCLLEGTNLSEGRGTTRPFEIVGAPFLKGWPLAESLNRLALGGVHFRPVQFQPTFNKHAGRECEGVFVHVTDRRSFEPVITYIALLQEIVRQTGMHRLPVHTETAKSFVAASPECDLPGFAWKLPPYEYEFDRMPIDILAGDTWVREAIEGLSPLSEIRSRCLHECAEFAPERNSCLLY</sequence>
<evidence type="ECO:0000313" key="4">
    <source>
        <dbReference type="Proteomes" id="UP000027982"/>
    </source>
</evidence>
<dbReference type="PANTHER" id="PTHR42915">
    <property type="entry name" value="HYPOTHETICAL 460 KDA PROTEIN IN FEUA-SIGW INTERGENIC REGION [PRECURSOR]"/>
    <property type="match status" value="1"/>
</dbReference>
<dbReference type="InterPro" id="IPR048503">
    <property type="entry name" value="NamZ_C"/>
</dbReference>
<protein>
    <submittedName>
        <fullName evidence="3">YzbB</fullName>
    </submittedName>
</protein>
<reference evidence="3 4" key="1">
    <citation type="journal article" date="2014" name="PLoS ONE">
        <title>The first complete genome sequence of the class fimbriimonadia in the phylum armatimonadetes.</title>
        <authorList>
            <person name="Hu Z.Y."/>
            <person name="Wang Y.Z."/>
            <person name="Im W.T."/>
            <person name="Wang S.Y."/>
            <person name="Zhao G.P."/>
            <person name="Zheng H.J."/>
            <person name="Quan Z.X."/>
        </authorList>
    </citation>
    <scope>NUCLEOTIDE SEQUENCE [LARGE SCALE GENOMIC DNA]</scope>
    <source>
        <strain evidence="3">Gsoil 348</strain>
    </source>
</reference>
<feature type="domain" description="Peptidoglycan beta-N-acetylmuramidase NamZ N-terminal" evidence="1">
    <location>
        <begin position="24"/>
        <end position="228"/>
    </location>
</feature>
<gene>
    <name evidence="3" type="ORF">OP10G_1981</name>
</gene>
<dbReference type="HOGENOM" id="CLU_033227_1_0_0"/>
<dbReference type="Proteomes" id="UP000027982">
    <property type="component" value="Chromosome"/>
</dbReference>
<keyword evidence="4" id="KW-1185">Reference proteome</keyword>
<dbReference type="InterPro" id="IPR008302">
    <property type="entry name" value="NamZ"/>
</dbReference>
<accession>A0A068NUQ7</accession>
<organism evidence="3 4">
    <name type="scientific">Fimbriimonas ginsengisoli Gsoil 348</name>
    <dbReference type="NCBI Taxonomy" id="661478"/>
    <lineage>
        <taxon>Bacteria</taxon>
        <taxon>Bacillati</taxon>
        <taxon>Armatimonadota</taxon>
        <taxon>Fimbriimonadia</taxon>
        <taxon>Fimbriimonadales</taxon>
        <taxon>Fimbriimonadaceae</taxon>
        <taxon>Fimbriimonas</taxon>
    </lineage>
</organism>
<evidence type="ECO:0000259" key="2">
    <source>
        <dbReference type="Pfam" id="PF20732"/>
    </source>
</evidence>
<dbReference type="GO" id="GO:0033922">
    <property type="term" value="F:peptidoglycan beta-N-acetylmuramidase activity"/>
    <property type="evidence" value="ECO:0007669"/>
    <property type="project" value="InterPro"/>
</dbReference>